<reference evidence="1" key="1">
    <citation type="submission" date="2020-04" db="EMBL/GenBank/DDBJ databases">
        <authorList>
            <person name="Alioto T."/>
            <person name="Alioto T."/>
            <person name="Gomez Garrido J."/>
        </authorList>
    </citation>
    <scope>NUCLEOTIDE SEQUENCE</scope>
    <source>
        <strain evidence="1">A484AB</strain>
    </source>
</reference>
<proteinExistence type="predicted"/>
<accession>A0A6S7IAL2</accession>
<name>A0A6S7IAL2_PARCT</name>
<dbReference type="Proteomes" id="UP001152795">
    <property type="component" value="Unassembled WGS sequence"/>
</dbReference>
<keyword evidence="2" id="KW-1185">Reference proteome</keyword>
<dbReference type="PANTHER" id="PTHR10773">
    <property type="entry name" value="DNA-DIRECTED RNA POLYMERASES I, II, AND III SUBUNIT RPABC2"/>
    <property type="match status" value="1"/>
</dbReference>
<organism evidence="1 2">
    <name type="scientific">Paramuricea clavata</name>
    <name type="common">Red gorgonian</name>
    <name type="synonym">Violescent sea-whip</name>
    <dbReference type="NCBI Taxonomy" id="317549"/>
    <lineage>
        <taxon>Eukaryota</taxon>
        <taxon>Metazoa</taxon>
        <taxon>Cnidaria</taxon>
        <taxon>Anthozoa</taxon>
        <taxon>Octocorallia</taxon>
        <taxon>Malacalcyonacea</taxon>
        <taxon>Plexauridae</taxon>
        <taxon>Paramuricea</taxon>
    </lineage>
</organism>
<evidence type="ECO:0000313" key="1">
    <source>
        <dbReference type="EMBL" id="CAB4003142.1"/>
    </source>
</evidence>
<dbReference type="PANTHER" id="PTHR10773:SF19">
    <property type="match status" value="1"/>
</dbReference>
<sequence length="254" mass="29362">MCGTPTNLQWGKSANNVVSPEIKDRIREHINYLPRVDSHYNRENKKKEYLAEGLNVTILYEEYVKQCSSKGVTPGKIHLYRQIFNDKFNIAFHVPKKDRCDTCEAMKIQNNPAEEDQQNFVAHLRGKEETKTERDNDRKDNNKFTVCFDLQNVFALPTAGVSKFIYKRKLNVYFMTIHCSADKRGYGALWHEGQSGRTGNDMASSVPKIPEAVVEENSDDPRVKNITLWSDSCIPQNRNSFFFYCYENVPQKSS</sequence>
<dbReference type="OrthoDB" id="6766586at2759"/>
<gene>
    <name evidence="1" type="ORF">PACLA_8A078677</name>
</gene>
<comment type="caution">
    <text evidence="1">The sequence shown here is derived from an EMBL/GenBank/DDBJ whole genome shotgun (WGS) entry which is preliminary data.</text>
</comment>
<dbReference type="AlphaFoldDB" id="A0A6S7IAL2"/>
<protein>
    <submittedName>
        <fullName evidence="1">Uncharacterized protein</fullName>
    </submittedName>
</protein>
<dbReference type="EMBL" id="CACRXK020004550">
    <property type="protein sequence ID" value="CAB4003142.1"/>
    <property type="molecule type" value="Genomic_DNA"/>
</dbReference>
<evidence type="ECO:0000313" key="2">
    <source>
        <dbReference type="Proteomes" id="UP001152795"/>
    </source>
</evidence>